<dbReference type="RefSeq" id="WP_044183390.1">
    <property type="nucleotide sequence ID" value="NZ_JMCB01000002.1"/>
</dbReference>
<dbReference type="STRING" id="394096.DB31_3552"/>
<gene>
    <name evidence="2" type="ORF">DB31_3552</name>
</gene>
<dbReference type="PROSITE" id="PS51257">
    <property type="entry name" value="PROKAR_LIPOPROTEIN"/>
    <property type="match status" value="1"/>
</dbReference>
<protein>
    <submittedName>
        <fullName evidence="2">SdeA</fullName>
    </submittedName>
</protein>
<feature type="region of interest" description="Disordered" evidence="1">
    <location>
        <begin position="483"/>
        <end position="507"/>
    </location>
</feature>
<dbReference type="OrthoDB" id="5482129at2"/>
<comment type="caution">
    <text evidence="2">The sequence shown here is derived from an EMBL/GenBank/DDBJ whole genome shotgun (WGS) entry which is preliminary data.</text>
</comment>
<evidence type="ECO:0000313" key="2">
    <source>
        <dbReference type="EMBL" id="KFE71422.1"/>
    </source>
</evidence>
<proteinExistence type="predicted"/>
<evidence type="ECO:0000256" key="1">
    <source>
        <dbReference type="SAM" id="MobiDB-lite"/>
    </source>
</evidence>
<dbReference type="EMBL" id="JMCB01000002">
    <property type="protein sequence ID" value="KFE71422.1"/>
    <property type="molecule type" value="Genomic_DNA"/>
</dbReference>
<dbReference type="SUPFAM" id="SSF159501">
    <property type="entry name" value="EreA/ChaN-like"/>
    <property type="match status" value="1"/>
</dbReference>
<keyword evidence="3" id="KW-1185">Reference proteome</keyword>
<accession>A0A085WUQ9</accession>
<evidence type="ECO:0000313" key="3">
    <source>
        <dbReference type="Proteomes" id="UP000028725"/>
    </source>
</evidence>
<reference evidence="2 3" key="1">
    <citation type="submission" date="2014-04" db="EMBL/GenBank/DDBJ databases">
        <title>Genome assembly of Hyalangium minutum DSM 14724.</title>
        <authorList>
            <person name="Sharma G."/>
            <person name="Subramanian S."/>
        </authorList>
    </citation>
    <scope>NUCLEOTIDE SEQUENCE [LARGE SCALE GENOMIC DNA]</scope>
    <source>
        <strain evidence="2 3">DSM 14724</strain>
    </source>
</reference>
<name>A0A085WUQ9_9BACT</name>
<dbReference type="AlphaFoldDB" id="A0A085WUQ9"/>
<sequence length="507" mass="55005">MRLAVFAVAIVGVLLGGCATSRGGSGIPAEEALYDMPLEEIWPSVRQFFTDTGLSFREDVGTFVLETEWREEFGGSRVSGYWHRYMVVGKRDTPTSSKLWVFRITRTANSTLANPGSQISWGVSRSLGGADGLIGDDAAGGEASGLANNSIEDMSAFMEQPRGENAISAGSRDGQRDLVMEWKVFHGIAPHLAKIREEQLAKQGGSGQVVAALPKLKSEPAAKLGIECGMTILGLLPQAKPGSVMMLGELHGTQEVPRFVAQGACQVASSGTPMTVGLELPVENQARVSAFLRSAGTDDDWLKLMEAPFWRSPFPDGRSSEGMANLLEQLRRLRSQGLDVDAFVFDHPKAQGQERENAMAETVLSYVRKGPGRFFMVVSGNIHPRTAQGLPWDKKYKPMGLLISQEVDDTLALDMAYNSGTAWICAAGTQSDKLECGVKDTRGKDNGDRYFVHLWDDEDGNGFHGVFYVGPVTASLPAVRRGLGRPGADDNSVHPVLGQERPRFSRR</sequence>
<organism evidence="2 3">
    <name type="scientific">Hyalangium minutum</name>
    <dbReference type="NCBI Taxonomy" id="394096"/>
    <lineage>
        <taxon>Bacteria</taxon>
        <taxon>Pseudomonadati</taxon>
        <taxon>Myxococcota</taxon>
        <taxon>Myxococcia</taxon>
        <taxon>Myxococcales</taxon>
        <taxon>Cystobacterineae</taxon>
        <taxon>Archangiaceae</taxon>
        <taxon>Hyalangium</taxon>
    </lineage>
</organism>
<dbReference type="Proteomes" id="UP000028725">
    <property type="component" value="Unassembled WGS sequence"/>
</dbReference>